<dbReference type="RefSeq" id="WP_004038286.1">
    <property type="nucleotide sequence ID" value="NZ_CM001555.1"/>
</dbReference>
<name>J0RYZ1_9EURY</name>
<dbReference type="Proteomes" id="UP000005095">
    <property type="component" value="Chromosome"/>
</dbReference>
<evidence type="ECO:0000259" key="1">
    <source>
        <dbReference type="Pfam" id="PF04015"/>
    </source>
</evidence>
<reference evidence="2 3" key="1">
    <citation type="submission" date="2011-08" db="EMBL/GenBank/DDBJ databases">
        <title>The complete genome of Methanofollis liminatans DSM 4140.</title>
        <authorList>
            <consortium name="US DOE Joint Genome Institute (JGI-PGF)"/>
            <person name="Lucas S."/>
            <person name="Han J."/>
            <person name="Lapidus A."/>
            <person name="Bruce D."/>
            <person name="Goodwin L."/>
            <person name="Pitluck S."/>
            <person name="Peters L."/>
            <person name="Kyrpides N."/>
            <person name="Mavromatis K."/>
            <person name="Ivanova N."/>
            <person name="Mikhailova N."/>
            <person name="Lu M."/>
            <person name="Detter J.C."/>
            <person name="Tapia R."/>
            <person name="Han C."/>
            <person name="Land M."/>
            <person name="Hauser L."/>
            <person name="Markowitz V."/>
            <person name="Cheng J.-F."/>
            <person name="Hugenholtz P."/>
            <person name="Woyke T."/>
            <person name="Wu D."/>
            <person name="Spring S."/>
            <person name="Schuler E."/>
            <person name="Brambilla E."/>
            <person name="Klenk H.-P."/>
            <person name="Eisen J.A."/>
        </authorList>
    </citation>
    <scope>NUCLEOTIDE SEQUENCE [LARGE SCALE GENOMIC DNA]</scope>
    <source>
        <strain evidence="2 3">DSM 4140</strain>
    </source>
</reference>
<accession>J0RYZ1</accession>
<keyword evidence="3" id="KW-1185">Reference proteome</keyword>
<evidence type="ECO:0000313" key="2">
    <source>
        <dbReference type="EMBL" id="EJG06786.1"/>
    </source>
</evidence>
<dbReference type="InterPro" id="IPR007160">
    <property type="entry name" value="DUF362"/>
</dbReference>
<dbReference type="OrthoDB" id="2837at2157"/>
<feature type="domain" description="DUF362" evidence="1">
    <location>
        <begin position="211"/>
        <end position="413"/>
    </location>
</feature>
<dbReference type="STRING" id="28892.Metli_0827"/>
<evidence type="ECO:0000313" key="3">
    <source>
        <dbReference type="Proteomes" id="UP000005095"/>
    </source>
</evidence>
<dbReference type="AlphaFoldDB" id="J0RYZ1"/>
<sequence>MEDVAVVQDSGIDYCREAPFHPSVKYSEYPFQNYSRVNLVYNAVRMLFLRLGLDREHYNTKDWNPLGQLISPGDAVVIKPNLVRQYNPKGSMDAQITHGSVIRAVLDYVYLSLKGEGSITVGDAPVQSCNFEDVVKIAGVDKIVEYYNLNAEVKVRLIDFRKYTGYPQISGMMARTELLGDPEGYTLVDLGKFSEFSGKDDDWKKFRVTNYDSEAMQKYHNDNSHSYLVANSVLHANVIINLPKLKTHRKAGMTCALKNMVGIIGSKDCLPHHRIGARNDGGDEYLHKDPRKSALTRLHEIQDTTKNSVVGALGRVGEYVIRGTQCIIPSSDIYNEGSWYGNDTIPRTIVDINKILLFANKNGLLEVNRQRKVFTIVDAIVAGEREGPLEPSPKSIGTLVVGENSVAVDLVCSQIMGFDYHIIPTLNYAQSSQKLKICGDLADTIQVHGDEVIKLSEVFERYGHQFCPTSGWRGHIEHESMEDLD</sequence>
<dbReference type="EMBL" id="CM001555">
    <property type="protein sequence ID" value="EJG06786.1"/>
    <property type="molecule type" value="Genomic_DNA"/>
</dbReference>
<feature type="domain" description="DUF362" evidence="1">
    <location>
        <begin position="76"/>
        <end position="150"/>
    </location>
</feature>
<proteinExistence type="predicted"/>
<dbReference type="Pfam" id="PF04015">
    <property type="entry name" value="DUF362"/>
    <property type="match status" value="2"/>
</dbReference>
<protein>
    <recommendedName>
        <fullName evidence="1">DUF362 domain-containing protein</fullName>
    </recommendedName>
</protein>
<gene>
    <name evidence="2" type="ORF">Metli_0827</name>
</gene>
<organism evidence="2 3">
    <name type="scientific">Methanofollis liminatans DSM 4140</name>
    <dbReference type="NCBI Taxonomy" id="28892"/>
    <lineage>
        <taxon>Archaea</taxon>
        <taxon>Methanobacteriati</taxon>
        <taxon>Methanobacteriota</taxon>
        <taxon>Stenosarchaea group</taxon>
        <taxon>Methanomicrobia</taxon>
        <taxon>Methanomicrobiales</taxon>
        <taxon>Methanomicrobiaceae</taxon>
        <taxon>Methanofollis</taxon>
    </lineage>
</organism>
<dbReference type="HOGENOM" id="CLU_562166_0_0_2"/>